<dbReference type="Proteomes" id="UP001180020">
    <property type="component" value="Unassembled WGS sequence"/>
</dbReference>
<evidence type="ECO:0000256" key="1">
    <source>
        <dbReference type="ARBA" id="ARBA00004229"/>
    </source>
</evidence>
<evidence type="ECO:0000256" key="3">
    <source>
        <dbReference type="ARBA" id="ARBA00022640"/>
    </source>
</evidence>
<name>A0AAV9FIH6_ACOCL</name>
<feature type="compositionally biased region" description="Low complexity" evidence="5">
    <location>
        <begin position="407"/>
        <end position="419"/>
    </location>
</feature>
<dbReference type="PANTHER" id="PTHR35138">
    <property type="entry name" value="OS01G0225300 PROTEIN"/>
    <property type="match status" value="1"/>
</dbReference>
<keyword evidence="7" id="KW-1185">Reference proteome</keyword>
<evidence type="ECO:0000256" key="5">
    <source>
        <dbReference type="SAM" id="MobiDB-lite"/>
    </source>
</evidence>
<comment type="subcellular location">
    <subcellularLocation>
        <location evidence="1">Plastid</location>
        <location evidence="1">Chloroplast</location>
    </subcellularLocation>
</comment>
<reference evidence="6" key="2">
    <citation type="submission" date="2023-06" db="EMBL/GenBank/DDBJ databases">
        <authorList>
            <person name="Ma L."/>
            <person name="Liu K.-W."/>
            <person name="Li Z."/>
            <person name="Hsiao Y.-Y."/>
            <person name="Qi Y."/>
            <person name="Fu T."/>
            <person name="Tang G."/>
            <person name="Zhang D."/>
            <person name="Sun W.-H."/>
            <person name="Liu D.-K."/>
            <person name="Li Y."/>
            <person name="Chen G.-Z."/>
            <person name="Liu X.-D."/>
            <person name="Liao X.-Y."/>
            <person name="Jiang Y.-T."/>
            <person name="Yu X."/>
            <person name="Hao Y."/>
            <person name="Huang J."/>
            <person name="Zhao X.-W."/>
            <person name="Ke S."/>
            <person name="Chen Y.-Y."/>
            <person name="Wu W.-L."/>
            <person name="Hsu J.-L."/>
            <person name="Lin Y.-F."/>
            <person name="Huang M.-D."/>
            <person name="Li C.-Y."/>
            <person name="Huang L."/>
            <person name="Wang Z.-W."/>
            <person name="Zhao X."/>
            <person name="Zhong W.-Y."/>
            <person name="Peng D.-H."/>
            <person name="Ahmad S."/>
            <person name="Lan S."/>
            <person name="Zhang J.-S."/>
            <person name="Tsai W.-C."/>
            <person name="Van De Peer Y."/>
            <person name="Liu Z.-J."/>
        </authorList>
    </citation>
    <scope>NUCLEOTIDE SEQUENCE</scope>
    <source>
        <strain evidence="6">CP</strain>
        <tissue evidence="6">Leaves</tissue>
    </source>
</reference>
<keyword evidence="3" id="KW-0934">Plastid</keyword>
<keyword evidence="2" id="KW-0150">Chloroplast</keyword>
<dbReference type="InterPro" id="IPR007378">
    <property type="entry name" value="Tic22-like"/>
</dbReference>
<comment type="caution">
    <text evidence="6">The sequence shown here is derived from an EMBL/GenBank/DDBJ whole genome shotgun (WGS) entry which is preliminary data.</text>
</comment>
<sequence>MASEIRFPSSPQPPRYNDHGGRGVGDFFGAVARFVKPVISQFLPPHTCPTITIPPTVLFSLPPLMSSSPSPSSAAAVVSKRSSTFPGSVRIDGLRGVGGGPAFVGQVFSMCDPSGTGLMAVTTHLHIPFLPKRTPEWIKRLLVNKSEKNGPVFRFFMDVGDAVSYVKHLNIPTGMVGACRLDVAYEHFKEKPHMFQFVPNIKQVKMANKLLETISRRTGKRRLEGVPVFTAQNLNIAIATTDGIKWYTPYFFDKGLLDDILETSVDQHFHSLIQNRHVQRRREVVDDNFSAEVVEENGEFYDPPEVQEVLDEMGHPGLPLSVISKAAEVQLLDVVDKVLLGNRWLRKATGIQPKVPYMVDSFEARSAASFAKASEFTSFADKFEACDATGSQLSQGKEDTGNDFGWSSENSPSQQTSSPDFRFPFGDWISNPWLKRPSMENKSKNQIKSNARMSEPQEDCIYQLHANPLLPNITMVGISTGEAGQMSRASFKKTMEELTKELEQTSQRKMSSAENDPLFIANVGDYSNITRASMS</sequence>
<organism evidence="6 7">
    <name type="scientific">Acorus calamus</name>
    <name type="common">Sweet flag</name>
    <dbReference type="NCBI Taxonomy" id="4465"/>
    <lineage>
        <taxon>Eukaryota</taxon>
        <taxon>Viridiplantae</taxon>
        <taxon>Streptophyta</taxon>
        <taxon>Embryophyta</taxon>
        <taxon>Tracheophyta</taxon>
        <taxon>Spermatophyta</taxon>
        <taxon>Magnoliopsida</taxon>
        <taxon>Liliopsida</taxon>
        <taxon>Acoraceae</taxon>
        <taxon>Acorus</taxon>
    </lineage>
</organism>
<feature type="coiled-coil region" evidence="4">
    <location>
        <begin position="488"/>
        <end position="515"/>
    </location>
</feature>
<reference evidence="6" key="1">
    <citation type="journal article" date="2023" name="Nat. Commun.">
        <title>Diploid and tetraploid genomes of Acorus and the evolution of monocots.</title>
        <authorList>
            <person name="Ma L."/>
            <person name="Liu K.W."/>
            <person name="Li Z."/>
            <person name="Hsiao Y.Y."/>
            <person name="Qi Y."/>
            <person name="Fu T."/>
            <person name="Tang G.D."/>
            <person name="Zhang D."/>
            <person name="Sun W.H."/>
            <person name="Liu D.K."/>
            <person name="Li Y."/>
            <person name="Chen G.Z."/>
            <person name="Liu X.D."/>
            <person name="Liao X.Y."/>
            <person name="Jiang Y.T."/>
            <person name="Yu X."/>
            <person name="Hao Y."/>
            <person name="Huang J."/>
            <person name="Zhao X.W."/>
            <person name="Ke S."/>
            <person name="Chen Y.Y."/>
            <person name="Wu W.L."/>
            <person name="Hsu J.L."/>
            <person name="Lin Y.F."/>
            <person name="Huang M.D."/>
            <person name="Li C.Y."/>
            <person name="Huang L."/>
            <person name="Wang Z.W."/>
            <person name="Zhao X."/>
            <person name="Zhong W.Y."/>
            <person name="Peng D.H."/>
            <person name="Ahmad S."/>
            <person name="Lan S."/>
            <person name="Zhang J.S."/>
            <person name="Tsai W.C."/>
            <person name="Van de Peer Y."/>
            <person name="Liu Z.J."/>
        </authorList>
    </citation>
    <scope>NUCLEOTIDE SEQUENCE</scope>
    <source>
        <strain evidence="6">CP</strain>
    </source>
</reference>
<proteinExistence type="predicted"/>
<evidence type="ECO:0000256" key="4">
    <source>
        <dbReference type="SAM" id="Coils"/>
    </source>
</evidence>
<evidence type="ECO:0008006" key="8">
    <source>
        <dbReference type="Google" id="ProtNLM"/>
    </source>
</evidence>
<feature type="region of interest" description="Disordered" evidence="5">
    <location>
        <begin position="390"/>
        <end position="421"/>
    </location>
</feature>
<dbReference type="GO" id="GO:0015031">
    <property type="term" value="P:protein transport"/>
    <property type="evidence" value="ECO:0007669"/>
    <property type="project" value="InterPro"/>
</dbReference>
<evidence type="ECO:0000256" key="2">
    <source>
        <dbReference type="ARBA" id="ARBA00022528"/>
    </source>
</evidence>
<evidence type="ECO:0000313" key="7">
    <source>
        <dbReference type="Proteomes" id="UP001180020"/>
    </source>
</evidence>
<evidence type="ECO:0000313" key="6">
    <source>
        <dbReference type="EMBL" id="KAK1325019.1"/>
    </source>
</evidence>
<protein>
    <recommendedName>
        <fullName evidence="8">Tic22-like family protein</fullName>
    </recommendedName>
</protein>
<accession>A0AAV9FIH6</accession>
<feature type="region of interest" description="Disordered" evidence="5">
    <location>
        <begin position="1"/>
        <end position="20"/>
    </location>
</feature>
<dbReference type="AlphaFoldDB" id="A0AAV9FIH6"/>
<dbReference type="Pfam" id="PF04278">
    <property type="entry name" value="Tic22"/>
    <property type="match status" value="1"/>
</dbReference>
<dbReference type="GO" id="GO:0009507">
    <property type="term" value="C:chloroplast"/>
    <property type="evidence" value="ECO:0007669"/>
    <property type="project" value="UniProtKB-SubCell"/>
</dbReference>
<gene>
    <name evidence="6" type="ORF">QJS10_CPA01g02272</name>
</gene>
<keyword evidence="4" id="KW-0175">Coiled coil</keyword>
<dbReference type="EMBL" id="JAUJYO010000001">
    <property type="protein sequence ID" value="KAK1325019.1"/>
    <property type="molecule type" value="Genomic_DNA"/>
</dbReference>
<dbReference type="PANTHER" id="PTHR35138:SF1">
    <property type="entry name" value="MYB-LIKE DOMAIN-CONTAINING PROTEIN"/>
    <property type="match status" value="1"/>
</dbReference>